<keyword evidence="7" id="KW-1185">Reference proteome</keyword>
<dbReference type="Pfam" id="PF01753">
    <property type="entry name" value="zf-MYND"/>
    <property type="match status" value="1"/>
</dbReference>
<dbReference type="InterPro" id="IPR002893">
    <property type="entry name" value="Znf_MYND"/>
</dbReference>
<evidence type="ECO:0000259" key="5">
    <source>
        <dbReference type="PROSITE" id="PS50865"/>
    </source>
</evidence>
<keyword evidence="2 4" id="KW-0863">Zinc-finger</keyword>
<reference evidence="6 7" key="1">
    <citation type="journal article" date="2016" name="Mol. Biol. Evol.">
        <title>Comparative Genomics of Early-Diverging Mushroom-Forming Fungi Provides Insights into the Origins of Lignocellulose Decay Capabilities.</title>
        <authorList>
            <person name="Nagy L.G."/>
            <person name="Riley R."/>
            <person name="Tritt A."/>
            <person name="Adam C."/>
            <person name="Daum C."/>
            <person name="Floudas D."/>
            <person name="Sun H."/>
            <person name="Yadav J.S."/>
            <person name="Pangilinan J."/>
            <person name="Larsson K.H."/>
            <person name="Matsuura K."/>
            <person name="Barry K."/>
            <person name="Labutti K."/>
            <person name="Kuo R."/>
            <person name="Ohm R.A."/>
            <person name="Bhattacharya S.S."/>
            <person name="Shirouzu T."/>
            <person name="Yoshinaga Y."/>
            <person name="Martin F.M."/>
            <person name="Grigoriev I.V."/>
            <person name="Hibbett D.S."/>
        </authorList>
    </citation>
    <scope>NUCLEOTIDE SEQUENCE [LARGE SCALE GENOMIC DNA]</scope>
    <source>
        <strain evidence="6 7">HHB12733</strain>
    </source>
</reference>
<dbReference type="Gene3D" id="6.10.140.2220">
    <property type="match status" value="1"/>
</dbReference>
<name>A0A165C8T1_9BASI</name>
<keyword evidence="3" id="KW-0862">Zinc</keyword>
<proteinExistence type="predicted"/>
<gene>
    <name evidence="6" type="ORF">CALCODRAFT_504753</name>
</gene>
<dbReference type="Proteomes" id="UP000076842">
    <property type="component" value="Unassembled WGS sequence"/>
</dbReference>
<dbReference type="SUPFAM" id="SSF144232">
    <property type="entry name" value="HIT/MYND zinc finger-like"/>
    <property type="match status" value="1"/>
</dbReference>
<dbReference type="GO" id="GO:0008270">
    <property type="term" value="F:zinc ion binding"/>
    <property type="evidence" value="ECO:0007669"/>
    <property type="project" value="UniProtKB-KW"/>
</dbReference>
<dbReference type="AlphaFoldDB" id="A0A165C8T1"/>
<evidence type="ECO:0000313" key="7">
    <source>
        <dbReference type="Proteomes" id="UP000076842"/>
    </source>
</evidence>
<keyword evidence="1" id="KW-0479">Metal-binding</keyword>
<dbReference type="OrthoDB" id="57654at2759"/>
<dbReference type="InParanoid" id="A0A165C8T1"/>
<evidence type="ECO:0000256" key="4">
    <source>
        <dbReference type="PROSITE-ProRule" id="PRU00134"/>
    </source>
</evidence>
<evidence type="ECO:0000256" key="2">
    <source>
        <dbReference type="ARBA" id="ARBA00022771"/>
    </source>
</evidence>
<evidence type="ECO:0000313" key="6">
    <source>
        <dbReference type="EMBL" id="KZT50413.1"/>
    </source>
</evidence>
<sequence>MLSSGQDMRAIARNEVDILERVIGFRPGSFLPEGDVWDRMEAFRKYSEAELEVIYCRLGVSCLPWLVNGLLESAENPNNRPLWIWINVYWLLLCRIDGSAPQYMYRFMHSGHPLTKNLARRAAEIMCSSIERHGVELPSDAETGWPKGWPYQALDNMVGAGVFLLSLVSLSPPESRHTIIDSRIKSILLPAYLSYSRHEEPSMAQGFDNILALLESRMPAVIYDNYCLKGNGRTNCKRRGCSAKYEDGPWFQCSRCMTVAYCSKKHQTEDWDDPECPHKAVCYRTSW</sequence>
<protein>
    <recommendedName>
        <fullName evidence="5">MYND-type domain-containing protein</fullName>
    </recommendedName>
</protein>
<feature type="domain" description="MYND-type" evidence="5">
    <location>
        <begin position="236"/>
        <end position="282"/>
    </location>
</feature>
<evidence type="ECO:0000256" key="3">
    <source>
        <dbReference type="ARBA" id="ARBA00022833"/>
    </source>
</evidence>
<dbReference type="EMBL" id="KV424178">
    <property type="protein sequence ID" value="KZT50413.1"/>
    <property type="molecule type" value="Genomic_DNA"/>
</dbReference>
<dbReference type="PROSITE" id="PS50865">
    <property type="entry name" value="ZF_MYND_2"/>
    <property type="match status" value="1"/>
</dbReference>
<accession>A0A165C8T1</accession>
<organism evidence="6 7">
    <name type="scientific">Calocera cornea HHB12733</name>
    <dbReference type="NCBI Taxonomy" id="1353952"/>
    <lineage>
        <taxon>Eukaryota</taxon>
        <taxon>Fungi</taxon>
        <taxon>Dikarya</taxon>
        <taxon>Basidiomycota</taxon>
        <taxon>Agaricomycotina</taxon>
        <taxon>Dacrymycetes</taxon>
        <taxon>Dacrymycetales</taxon>
        <taxon>Dacrymycetaceae</taxon>
        <taxon>Calocera</taxon>
    </lineage>
</organism>
<evidence type="ECO:0000256" key="1">
    <source>
        <dbReference type="ARBA" id="ARBA00022723"/>
    </source>
</evidence>